<accession>A0ABD1SQU4</accession>
<dbReference type="Gene3D" id="3.30.160.380">
    <property type="entry name" value="Dicer dimerisation domain"/>
    <property type="match status" value="1"/>
</dbReference>
<dbReference type="PANTHER" id="PTHR14950">
    <property type="entry name" value="DICER-RELATED"/>
    <property type="match status" value="1"/>
</dbReference>
<evidence type="ECO:0000256" key="2">
    <source>
        <dbReference type="PROSITE-ProRule" id="PRU00657"/>
    </source>
</evidence>
<dbReference type="InterPro" id="IPR005034">
    <property type="entry name" value="Dicer_dimerisation"/>
</dbReference>
<dbReference type="Proteomes" id="UP001604277">
    <property type="component" value="Unassembled WGS sequence"/>
</dbReference>
<dbReference type="InterPro" id="IPR038248">
    <property type="entry name" value="Dicer_dimer_sf"/>
</dbReference>
<dbReference type="PANTHER" id="PTHR14950:SF15">
    <property type="entry name" value="DICER-LIKE PROTEIN 4"/>
    <property type="match status" value="1"/>
</dbReference>
<protein>
    <submittedName>
        <fullName evidence="4">Dicer-like protein 4</fullName>
    </submittedName>
</protein>
<dbReference type="EMBL" id="JBFOLJ010000010">
    <property type="protein sequence ID" value="KAL2502529.1"/>
    <property type="molecule type" value="Genomic_DNA"/>
</dbReference>
<dbReference type="PROSITE" id="PS51327">
    <property type="entry name" value="DICER_DSRBF"/>
    <property type="match status" value="1"/>
</dbReference>
<organism evidence="4 5">
    <name type="scientific">Forsythia ovata</name>
    <dbReference type="NCBI Taxonomy" id="205694"/>
    <lineage>
        <taxon>Eukaryota</taxon>
        <taxon>Viridiplantae</taxon>
        <taxon>Streptophyta</taxon>
        <taxon>Embryophyta</taxon>
        <taxon>Tracheophyta</taxon>
        <taxon>Spermatophyta</taxon>
        <taxon>Magnoliopsida</taxon>
        <taxon>eudicotyledons</taxon>
        <taxon>Gunneridae</taxon>
        <taxon>Pentapetalae</taxon>
        <taxon>asterids</taxon>
        <taxon>lamiids</taxon>
        <taxon>Lamiales</taxon>
        <taxon>Oleaceae</taxon>
        <taxon>Forsythieae</taxon>
        <taxon>Forsythia</taxon>
    </lineage>
</organism>
<evidence type="ECO:0000259" key="3">
    <source>
        <dbReference type="PROSITE" id="PS51327"/>
    </source>
</evidence>
<feature type="domain" description="Dicer dsRNA-binding fold" evidence="3">
    <location>
        <begin position="36"/>
        <end position="126"/>
    </location>
</feature>
<dbReference type="GO" id="GO:0016787">
    <property type="term" value="F:hydrolase activity"/>
    <property type="evidence" value="ECO:0007669"/>
    <property type="project" value="UniProtKB-KW"/>
</dbReference>
<evidence type="ECO:0000313" key="5">
    <source>
        <dbReference type="Proteomes" id="UP001604277"/>
    </source>
</evidence>
<sequence length="387" mass="44171">MIEEISSREYCETINSVEERTYKVDVTGATVGSVSSISLLHRYCSKLPHDEYFIPKPQFFDFNDADGMVCKIILPANSPIHQIVSEPQVSRDMAKRDACLKACKALHEAGALTDYLLPEQEDKMEDSIQDFSDSDSCDDEESRIELHEMLVPAALRESWTEMGNTTCLSSYYIKICPNPVDRVYKKFGIFVKVPLPEEAGKMKLDLCLARGRSVTTELIPSGVARFDKDEIALAEKFQQMFLKVILDRSEFIPEDVLLENHDVYKPSSSTFYLMLPIIQHEYNKISVDWTTVKRCLSSPIFKHPGNSAGDEISQLNDYLHLANGCKSKNDVVNSLVYVPCKDTFFFIADIISEKDGRSSYNESKNHMEHYIEFCYTRQSESKKYVNE</sequence>
<proteinExistence type="predicted"/>
<gene>
    <name evidence="4" type="ORF">Fot_36377</name>
</gene>
<comment type="caution">
    <text evidence="4">The sequence shown here is derived from an EMBL/GenBank/DDBJ whole genome shotgun (WGS) entry which is preliminary data.</text>
</comment>
<dbReference type="AlphaFoldDB" id="A0ABD1SQU4"/>
<dbReference type="GO" id="GO:0003723">
    <property type="term" value="F:RNA binding"/>
    <property type="evidence" value="ECO:0007669"/>
    <property type="project" value="UniProtKB-UniRule"/>
</dbReference>
<dbReference type="Pfam" id="PF03368">
    <property type="entry name" value="Dicer_dimer"/>
    <property type="match status" value="1"/>
</dbReference>
<dbReference type="FunFam" id="3.30.160.380:FF:000001">
    <property type="entry name" value="Endoribonuclease dicer-like 1"/>
    <property type="match status" value="1"/>
</dbReference>
<keyword evidence="5" id="KW-1185">Reference proteome</keyword>
<keyword evidence="1" id="KW-0378">Hydrolase</keyword>
<keyword evidence="2" id="KW-0694">RNA-binding</keyword>
<evidence type="ECO:0000256" key="1">
    <source>
        <dbReference type="ARBA" id="ARBA00022801"/>
    </source>
</evidence>
<evidence type="ECO:0000313" key="4">
    <source>
        <dbReference type="EMBL" id="KAL2502529.1"/>
    </source>
</evidence>
<reference evidence="5" key="1">
    <citation type="submission" date="2024-07" db="EMBL/GenBank/DDBJ databases">
        <title>Two chromosome-level genome assemblies of Korean endemic species Abeliophyllum distichum and Forsythia ovata (Oleaceae).</title>
        <authorList>
            <person name="Jang H."/>
        </authorList>
    </citation>
    <scope>NUCLEOTIDE SEQUENCE [LARGE SCALE GENOMIC DNA]</scope>
</reference>
<name>A0ABD1SQU4_9LAMI</name>